<comment type="caution">
    <text evidence="1">The sequence shown here is derived from an EMBL/GenBank/DDBJ whole genome shotgun (WGS) entry which is preliminary data.</text>
</comment>
<accession>A0A077NDN6</accession>
<protein>
    <submittedName>
        <fullName evidence="1">Uncharacterized protein</fullName>
    </submittedName>
</protein>
<name>A0A077NDN6_XENBV</name>
<gene>
    <name evidence="1" type="ORF">XBP1_2090003</name>
</gene>
<evidence type="ECO:0000313" key="1">
    <source>
        <dbReference type="EMBL" id="CDG96468.1"/>
    </source>
</evidence>
<sequence>MSKDVIELAKQLKQLAIDVKNERFDFIWLQNRIKEDWGQDTIPAKYFVALSNYHQIITLCEEVERLSTYENSESNNYREITVLRMDTEMLSRAAKQRGLTTAQYIESLIDYQKHGAGNITFYKGTELETIK</sequence>
<organism evidence="1">
    <name type="scientific">Xenorhabdus bovienii str. puntauvense</name>
    <dbReference type="NCBI Taxonomy" id="1398201"/>
    <lineage>
        <taxon>Bacteria</taxon>
        <taxon>Pseudomonadati</taxon>
        <taxon>Pseudomonadota</taxon>
        <taxon>Gammaproteobacteria</taxon>
        <taxon>Enterobacterales</taxon>
        <taxon>Morganellaceae</taxon>
        <taxon>Xenorhabdus</taxon>
    </lineage>
</organism>
<dbReference type="Proteomes" id="UP000028511">
    <property type="component" value="Unassembled WGS sequence"/>
</dbReference>
<dbReference type="AlphaFoldDB" id="A0A077NDN6"/>
<dbReference type="HOGENOM" id="CLU_1926764_0_0_6"/>
<proteinExistence type="predicted"/>
<reference evidence="1" key="1">
    <citation type="submission" date="2013-07" db="EMBL/GenBank/DDBJ databases">
        <title>Sub-species coevolution in mutualistic symbiosis.</title>
        <authorList>
            <person name="Murfin K."/>
            <person name="Klassen J."/>
            <person name="Lee M."/>
            <person name="Forst S."/>
            <person name="Stock P."/>
            <person name="Goodrich-Blair H."/>
        </authorList>
    </citation>
    <scope>NUCLEOTIDE SEQUENCE [LARGE SCALE GENOMIC DNA]</scope>
    <source>
        <strain evidence="1">Puntauvense</strain>
    </source>
</reference>
<dbReference type="EMBL" id="CBSW010000123">
    <property type="protein sequence ID" value="CDG96468.1"/>
    <property type="molecule type" value="Genomic_DNA"/>
</dbReference>
<dbReference type="RefSeq" id="WP_038216589.1">
    <property type="nucleotide sequence ID" value="NZ_CAWLWN010000186.1"/>
</dbReference>